<gene>
    <name evidence="5" type="primary">endA</name>
    <name evidence="5" type="ORF">MAGMO_0706</name>
</gene>
<dbReference type="GO" id="GO:0004530">
    <property type="term" value="F:deoxyribonuclease I activity"/>
    <property type="evidence" value="ECO:0007669"/>
    <property type="project" value="UniProtKB-EC"/>
</dbReference>
<evidence type="ECO:0000256" key="4">
    <source>
        <dbReference type="SAM" id="SignalP"/>
    </source>
</evidence>
<dbReference type="Pfam" id="PF04231">
    <property type="entry name" value="Endonuclease_1"/>
    <property type="match status" value="1"/>
</dbReference>
<dbReference type="AlphaFoldDB" id="A0A1S7LDA5"/>
<evidence type="ECO:0000256" key="1">
    <source>
        <dbReference type="ARBA" id="ARBA00006429"/>
    </source>
</evidence>
<keyword evidence="5" id="KW-0255">Endonuclease</keyword>
<proteinExistence type="inferred from homology"/>
<comment type="similarity">
    <text evidence="1">Belongs to the EndA/NucM nuclease family.</text>
</comment>
<protein>
    <submittedName>
        <fullName evidence="5">Secreted endonuclease I</fullName>
        <ecNumber evidence="5">3.1.21.1</ecNumber>
    </submittedName>
</protein>
<accession>A0A1S7LDA5</accession>
<feature type="signal peptide" evidence="4">
    <location>
        <begin position="1"/>
        <end position="23"/>
    </location>
</feature>
<dbReference type="EC" id="3.1.21.1" evidence="5"/>
<dbReference type="PANTHER" id="PTHR33607">
    <property type="entry name" value="ENDONUCLEASE-1"/>
    <property type="match status" value="1"/>
</dbReference>
<dbReference type="InterPro" id="IPR007346">
    <property type="entry name" value="Endonuclease-I"/>
</dbReference>
<dbReference type="SUPFAM" id="SSF54060">
    <property type="entry name" value="His-Me finger endonucleases"/>
    <property type="match status" value="1"/>
</dbReference>
<evidence type="ECO:0000256" key="2">
    <source>
        <dbReference type="ARBA" id="ARBA00022722"/>
    </source>
</evidence>
<evidence type="ECO:0000313" key="5">
    <source>
        <dbReference type="EMBL" id="CRH04910.1"/>
    </source>
</evidence>
<dbReference type="InterPro" id="IPR044925">
    <property type="entry name" value="His-Me_finger_sf"/>
</dbReference>
<evidence type="ECO:0000256" key="3">
    <source>
        <dbReference type="ARBA" id="ARBA00022801"/>
    </source>
</evidence>
<keyword evidence="2" id="KW-0540">Nuclease</keyword>
<feature type="chain" id="PRO_5012865338" evidence="4">
    <location>
        <begin position="24"/>
        <end position="242"/>
    </location>
</feature>
<reference evidence="5" key="1">
    <citation type="submission" date="2015-04" db="EMBL/GenBank/DDBJ databases">
        <authorList>
            <person name="Syromyatnikov M.Y."/>
            <person name="Popov V.N."/>
        </authorList>
    </citation>
    <scope>NUCLEOTIDE SEQUENCE</scope>
    <source>
        <strain evidence="5">MO-1</strain>
    </source>
</reference>
<dbReference type="PANTHER" id="PTHR33607:SF2">
    <property type="entry name" value="ENDONUCLEASE-1"/>
    <property type="match status" value="1"/>
</dbReference>
<keyword evidence="4" id="KW-0732">Signal</keyword>
<dbReference type="EMBL" id="LO017727">
    <property type="protein sequence ID" value="CRH04910.1"/>
    <property type="molecule type" value="Genomic_DNA"/>
</dbReference>
<name>A0A1S7LDA5_MAGMO</name>
<sequence length="242" mass="27809">MPKLLSIAWISFFAFLTISVVQAGPATAHKIESFEMAKELLPELYKGHQKSFYCGCAYTESSAIEANSCGYMPRKQTDQGSRMVWAHVVPAQLLGAQRTCWREATCSGKDGQPVQGHGCCSRVDPLFRAMEADLHNLVPAIGELNTDRGHKGFTRVLDEFRHYGACDFEVDFKANQVEPTRQIRGDIARIYWYMRDTYGIRISDRQQRVFEVWVEMDEVDDWERERNRRIMKIQGNGNPYIQ</sequence>
<organism evidence="5">
    <name type="scientific">Magnetococcus massalia (strain MO-1)</name>
    <dbReference type="NCBI Taxonomy" id="451514"/>
    <lineage>
        <taxon>Bacteria</taxon>
        <taxon>Pseudomonadati</taxon>
        <taxon>Pseudomonadota</taxon>
        <taxon>Magnetococcia</taxon>
        <taxon>Magnetococcales</taxon>
        <taxon>Magnetococcaceae</taxon>
        <taxon>Magnetococcus</taxon>
    </lineage>
</organism>
<keyword evidence="3 5" id="KW-0378">Hydrolase</keyword>